<dbReference type="EMBL" id="LUFC02000775">
    <property type="protein sequence ID" value="KAF4494392.1"/>
    <property type="molecule type" value="Genomic_DNA"/>
</dbReference>
<organism evidence="1 2">
    <name type="scientific">Fusarium agapanthi</name>
    <dbReference type="NCBI Taxonomy" id="1803897"/>
    <lineage>
        <taxon>Eukaryota</taxon>
        <taxon>Fungi</taxon>
        <taxon>Dikarya</taxon>
        <taxon>Ascomycota</taxon>
        <taxon>Pezizomycotina</taxon>
        <taxon>Sordariomycetes</taxon>
        <taxon>Hypocreomycetidae</taxon>
        <taxon>Hypocreales</taxon>
        <taxon>Nectriaceae</taxon>
        <taxon>Fusarium</taxon>
        <taxon>Fusarium fujikuroi species complex</taxon>
    </lineage>
</organism>
<accession>A0A9P5EBC7</accession>
<evidence type="ECO:0000313" key="1">
    <source>
        <dbReference type="EMBL" id="KAF4494392.1"/>
    </source>
</evidence>
<protein>
    <submittedName>
        <fullName evidence="1">Uncharacterized protein</fullName>
    </submittedName>
</protein>
<dbReference type="Proteomes" id="UP000737391">
    <property type="component" value="Unassembled WGS sequence"/>
</dbReference>
<reference evidence="1" key="1">
    <citation type="submission" date="2020-01" db="EMBL/GenBank/DDBJ databases">
        <title>Identification and distribution of gene clusters putatively required for synthesis of sphingolipid metabolism inhibitors in phylogenetically diverse species of the filamentous fungus Fusarium.</title>
        <authorList>
            <person name="Kim H.-S."/>
            <person name="Busman M."/>
            <person name="Brown D.W."/>
            <person name="Divon H."/>
            <person name="Uhlig S."/>
            <person name="Proctor R.H."/>
        </authorList>
    </citation>
    <scope>NUCLEOTIDE SEQUENCE</scope>
    <source>
        <strain evidence="1">NRRL 31653</strain>
    </source>
</reference>
<name>A0A9P5EBC7_9HYPO</name>
<comment type="caution">
    <text evidence="1">The sequence shown here is derived from an EMBL/GenBank/DDBJ whole genome shotgun (WGS) entry which is preliminary data.</text>
</comment>
<dbReference type="OrthoDB" id="4999446at2759"/>
<sequence>MIQQFLTLEYGNKKRLKQKLDDYFGSDTYEIVERSGNQWQIMVPRKLEQVCDSDFFAMMSELNTNGAMRATQTKIEEIKKHMKQHHKSTT</sequence>
<proteinExistence type="predicted"/>
<gene>
    <name evidence="1" type="ORF">FAGAP_9481</name>
</gene>
<evidence type="ECO:0000313" key="2">
    <source>
        <dbReference type="Proteomes" id="UP000737391"/>
    </source>
</evidence>
<keyword evidence="2" id="KW-1185">Reference proteome</keyword>
<dbReference type="AlphaFoldDB" id="A0A9P5EBC7"/>